<keyword evidence="5" id="KW-0732">Signal</keyword>
<proteinExistence type="inferred from homology"/>
<dbReference type="SUPFAM" id="SSF53807">
    <property type="entry name" value="Helical backbone' metal receptor"/>
    <property type="match status" value="1"/>
</dbReference>
<evidence type="ECO:0000256" key="4">
    <source>
        <dbReference type="ARBA" id="ARBA00022723"/>
    </source>
</evidence>
<comment type="caution">
    <text evidence="7">The sequence shown here is derived from an EMBL/GenBank/DDBJ whole genome shotgun (WGS) entry which is preliminary data.</text>
</comment>
<dbReference type="PRINTS" id="PR00690">
    <property type="entry name" value="ADHESNFAMILY"/>
</dbReference>
<dbReference type="PRINTS" id="PR00691">
    <property type="entry name" value="ADHESINB"/>
</dbReference>
<keyword evidence="8" id="KW-1185">Reference proteome</keyword>
<reference evidence="7 8" key="1">
    <citation type="submission" date="2017-05" db="EMBL/GenBank/DDBJ databases">
        <authorList>
            <person name="Varghese N."/>
            <person name="Submissions S."/>
        </authorList>
    </citation>
    <scope>NUCLEOTIDE SEQUENCE [LARGE SCALE GENOMIC DNA]</scope>
    <source>
        <strain evidence="7 8">DSM 25457</strain>
    </source>
</reference>
<evidence type="ECO:0000313" key="8">
    <source>
        <dbReference type="Proteomes" id="UP001158067"/>
    </source>
</evidence>
<evidence type="ECO:0000256" key="3">
    <source>
        <dbReference type="ARBA" id="ARBA00022448"/>
    </source>
</evidence>
<dbReference type="RefSeq" id="WP_283434474.1">
    <property type="nucleotide sequence ID" value="NZ_FXUG01000014.1"/>
</dbReference>
<dbReference type="PANTHER" id="PTHR42953">
    <property type="entry name" value="HIGH-AFFINITY ZINC UPTAKE SYSTEM PROTEIN ZNUA-RELATED"/>
    <property type="match status" value="1"/>
</dbReference>
<gene>
    <name evidence="7" type="ORF">SAMN06265222_11482</name>
</gene>
<evidence type="ECO:0000256" key="5">
    <source>
        <dbReference type="ARBA" id="ARBA00022729"/>
    </source>
</evidence>
<sequence length="346" mass="36504">MKNVLLNHPTDRMTHLSRLPRVANVLFTFACLAVVLSVAGCPSSAKTPSPNGKPAASRSGKLNVIATTAMVGDVVQAVGGEHVDVTVMLGPGVDPHLYKTSRDDVAMIMEADVVFYSGLLLEGKMTYTLDKVGTSKPVHAVTKGLDPAKLLGDEHHPDPHVWFDVQLWSQTADVVADVMADQLPDHADEFRAAAAQYQAGLEPLDQYAKATLATIPESQRILITSHDAFGYLGRAYGIEVMGVQGISTDSEAGLRRVNELVDLLVEKKVPAVFVESSVSPKSIQALIEGAAARGHEVRIGGELFSDAAGPGGTYEGTYPGMIDHNITTIASSLGGTAPEGGLSGKL</sequence>
<dbReference type="PANTHER" id="PTHR42953:SF1">
    <property type="entry name" value="METAL-BINDING PROTEIN HI_0362-RELATED"/>
    <property type="match status" value="1"/>
</dbReference>
<dbReference type="InterPro" id="IPR006127">
    <property type="entry name" value="ZnuA-like"/>
</dbReference>
<evidence type="ECO:0000256" key="1">
    <source>
        <dbReference type="ARBA" id="ARBA00004196"/>
    </source>
</evidence>
<evidence type="ECO:0000256" key="6">
    <source>
        <dbReference type="RuleBase" id="RU003512"/>
    </source>
</evidence>
<dbReference type="EMBL" id="FXUG01000014">
    <property type="protein sequence ID" value="SMP71600.1"/>
    <property type="molecule type" value="Genomic_DNA"/>
</dbReference>
<evidence type="ECO:0000256" key="2">
    <source>
        <dbReference type="ARBA" id="ARBA00011028"/>
    </source>
</evidence>
<dbReference type="Pfam" id="PF01297">
    <property type="entry name" value="ZnuA"/>
    <property type="match status" value="1"/>
</dbReference>
<protein>
    <submittedName>
        <fullName evidence="7">Manganese/zinc/iron transport system substrate-binding protein</fullName>
    </submittedName>
</protein>
<comment type="similarity">
    <text evidence="2 6">Belongs to the bacterial solute-binding protein 9 family.</text>
</comment>
<dbReference type="InterPro" id="IPR050492">
    <property type="entry name" value="Bact_metal-bind_prot9"/>
</dbReference>
<name>A0ABY1QI18_9BACT</name>
<dbReference type="InterPro" id="IPR006129">
    <property type="entry name" value="AdhesinB"/>
</dbReference>
<keyword evidence="3 6" id="KW-0813">Transport</keyword>
<dbReference type="Proteomes" id="UP001158067">
    <property type="component" value="Unassembled WGS sequence"/>
</dbReference>
<evidence type="ECO:0000313" key="7">
    <source>
        <dbReference type="EMBL" id="SMP71600.1"/>
    </source>
</evidence>
<accession>A0ABY1QI18</accession>
<dbReference type="InterPro" id="IPR006128">
    <property type="entry name" value="Lipoprotein_PsaA-like"/>
</dbReference>
<keyword evidence="4" id="KW-0479">Metal-binding</keyword>
<organism evidence="7 8">
    <name type="scientific">Neorhodopirellula lusitana</name>
    <dbReference type="NCBI Taxonomy" id="445327"/>
    <lineage>
        <taxon>Bacteria</taxon>
        <taxon>Pseudomonadati</taxon>
        <taxon>Planctomycetota</taxon>
        <taxon>Planctomycetia</taxon>
        <taxon>Pirellulales</taxon>
        <taxon>Pirellulaceae</taxon>
        <taxon>Neorhodopirellula</taxon>
    </lineage>
</organism>
<comment type="subcellular location">
    <subcellularLocation>
        <location evidence="1">Cell envelope</location>
    </subcellularLocation>
</comment>
<dbReference type="Gene3D" id="3.40.50.1980">
    <property type="entry name" value="Nitrogenase molybdenum iron protein domain"/>
    <property type="match status" value="2"/>
</dbReference>